<keyword evidence="3" id="KW-1185">Reference proteome</keyword>
<accession>A0ABW7T9Q4</accession>
<dbReference type="Proteomes" id="UP001611162">
    <property type="component" value="Unassembled WGS sequence"/>
</dbReference>
<feature type="transmembrane region" description="Helical" evidence="1">
    <location>
        <begin position="77"/>
        <end position="98"/>
    </location>
</feature>
<protein>
    <submittedName>
        <fullName evidence="2">Uncharacterized protein</fullName>
    </submittedName>
</protein>
<sequence length="103" mass="11558">MSPGPAPDELTLGELARRFEERLADVRDDIQQLGLRIDSKVSREVYDLRQEVLSTRVAALETLREKDAERLVATRRWMVGAVIVPLVCVILPLLIVLAHNQGS</sequence>
<name>A0ABW7T9Q4_9ACTN</name>
<dbReference type="EMBL" id="JBIRRB010000011">
    <property type="protein sequence ID" value="MFI0914239.1"/>
    <property type="molecule type" value="Genomic_DNA"/>
</dbReference>
<keyword evidence="1" id="KW-0812">Transmembrane</keyword>
<keyword evidence="1" id="KW-0472">Membrane</keyword>
<evidence type="ECO:0000256" key="1">
    <source>
        <dbReference type="SAM" id="Phobius"/>
    </source>
</evidence>
<evidence type="ECO:0000313" key="3">
    <source>
        <dbReference type="Proteomes" id="UP001611162"/>
    </source>
</evidence>
<keyword evidence="1" id="KW-1133">Transmembrane helix</keyword>
<gene>
    <name evidence="2" type="ORF">ACH4TF_27855</name>
</gene>
<organism evidence="2 3">
    <name type="scientific">Streptomyces abikoensis</name>
    <dbReference type="NCBI Taxonomy" id="97398"/>
    <lineage>
        <taxon>Bacteria</taxon>
        <taxon>Bacillati</taxon>
        <taxon>Actinomycetota</taxon>
        <taxon>Actinomycetes</taxon>
        <taxon>Kitasatosporales</taxon>
        <taxon>Streptomycetaceae</taxon>
        <taxon>Streptomyces</taxon>
    </lineage>
</organism>
<dbReference type="RefSeq" id="WP_397614254.1">
    <property type="nucleotide sequence ID" value="NZ_JBIRRB010000011.1"/>
</dbReference>
<proteinExistence type="predicted"/>
<comment type="caution">
    <text evidence="2">The sequence shown here is derived from an EMBL/GenBank/DDBJ whole genome shotgun (WGS) entry which is preliminary data.</text>
</comment>
<reference evidence="2 3" key="1">
    <citation type="submission" date="2024-10" db="EMBL/GenBank/DDBJ databases">
        <title>The Natural Products Discovery Center: Release of the First 8490 Sequenced Strains for Exploring Actinobacteria Biosynthetic Diversity.</title>
        <authorList>
            <person name="Kalkreuter E."/>
            <person name="Kautsar S.A."/>
            <person name="Yang D."/>
            <person name="Bader C.D."/>
            <person name="Teijaro C.N."/>
            <person name="Fluegel L."/>
            <person name="Davis C.M."/>
            <person name="Simpson J.R."/>
            <person name="Lauterbach L."/>
            <person name="Steele A.D."/>
            <person name="Gui C."/>
            <person name="Meng S."/>
            <person name="Li G."/>
            <person name="Viehrig K."/>
            <person name="Ye F."/>
            <person name="Su P."/>
            <person name="Kiefer A.F."/>
            <person name="Nichols A."/>
            <person name="Cepeda A.J."/>
            <person name="Yan W."/>
            <person name="Fan B."/>
            <person name="Jiang Y."/>
            <person name="Adhikari A."/>
            <person name="Zheng C.-J."/>
            <person name="Schuster L."/>
            <person name="Cowan T.M."/>
            <person name="Smanski M.J."/>
            <person name="Chevrette M.G."/>
            <person name="De Carvalho L.P.S."/>
            <person name="Shen B."/>
        </authorList>
    </citation>
    <scope>NUCLEOTIDE SEQUENCE [LARGE SCALE GENOMIC DNA]</scope>
    <source>
        <strain evidence="2 3">NPDC020979</strain>
    </source>
</reference>
<evidence type="ECO:0000313" key="2">
    <source>
        <dbReference type="EMBL" id="MFI0914239.1"/>
    </source>
</evidence>